<protein>
    <submittedName>
        <fullName evidence="1">Uncharacterized protein</fullName>
    </submittedName>
</protein>
<proteinExistence type="predicted"/>
<evidence type="ECO:0000313" key="1">
    <source>
        <dbReference type="EMBL" id="GAI07004.1"/>
    </source>
</evidence>
<sequence>CIYCQIHWLFDQIALLEVEVRKLEEANYA</sequence>
<organism evidence="1">
    <name type="scientific">marine sediment metagenome</name>
    <dbReference type="NCBI Taxonomy" id="412755"/>
    <lineage>
        <taxon>unclassified sequences</taxon>
        <taxon>metagenomes</taxon>
        <taxon>ecological metagenomes</taxon>
    </lineage>
</organism>
<comment type="caution">
    <text evidence="1">The sequence shown here is derived from an EMBL/GenBank/DDBJ whole genome shotgun (WGS) entry which is preliminary data.</text>
</comment>
<dbReference type="EMBL" id="BARV01008695">
    <property type="protein sequence ID" value="GAI07004.1"/>
    <property type="molecule type" value="Genomic_DNA"/>
</dbReference>
<reference evidence="1" key="1">
    <citation type="journal article" date="2014" name="Front. Microbiol.">
        <title>High frequency of phylogenetically diverse reductive dehalogenase-homologous genes in deep subseafloor sedimentary metagenomes.</title>
        <authorList>
            <person name="Kawai M."/>
            <person name="Futagami T."/>
            <person name="Toyoda A."/>
            <person name="Takaki Y."/>
            <person name="Nishi S."/>
            <person name="Hori S."/>
            <person name="Arai W."/>
            <person name="Tsubouchi T."/>
            <person name="Morono Y."/>
            <person name="Uchiyama I."/>
            <person name="Ito T."/>
            <person name="Fujiyama A."/>
            <person name="Inagaki F."/>
            <person name="Takami H."/>
        </authorList>
    </citation>
    <scope>NUCLEOTIDE SEQUENCE</scope>
    <source>
        <strain evidence="1">Expedition CK06-06</strain>
    </source>
</reference>
<gene>
    <name evidence="1" type="ORF">S06H3_17412</name>
</gene>
<dbReference type="AlphaFoldDB" id="X1MKY9"/>
<accession>X1MKY9</accession>
<feature type="non-terminal residue" evidence="1">
    <location>
        <position position="1"/>
    </location>
</feature>
<name>X1MKY9_9ZZZZ</name>